<dbReference type="InterPro" id="IPR014710">
    <property type="entry name" value="RmlC-like_jellyroll"/>
</dbReference>
<dbReference type="InterPro" id="IPR050397">
    <property type="entry name" value="Env_Response_Regulators"/>
</dbReference>
<proteinExistence type="predicted"/>
<feature type="domain" description="Cyclic nucleotide-binding" evidence="1">
    <location>
        <begin position="213"/>
        <end position="313"/>
    </location>
</feature>
<dbReference type="PANTHER" id="PTHR24567">
    <property type="entry name" value="CRP FAMILY TRANSCRIPTIONAL REGULATORY PROTEIN"/>
    <property type="match status" value="1"/>
</dbReference>
<accession>A0A7W8G6N9</accession>
<dbReference type="GO" id="GO:0003700">
    <property type="term" value="F:DNA-binding transcription factor activity"/>
    <property type="evidence" value="ECO:0007669"/>
    <property type="project" value="TreeGrafter"/>
</dbReference>
<reference evidence="2 3" key="1">
    <citation type="submission" date="2020-08" db="EMBL/GenBank/DDBJ databases">
        <title>Genomic Encyclopedia of Type Strains, Phase IV (KMG-IV): sequencing the most valuable type-strain genomes for metagenomic binning, comparative biology and taxonomic classification.</title>
        <authorList>
            <person name="Goeker M."/>
        </authorList>
    </citation>
    <scope>NUCLEOTIDE SEQUENCE [LARGE SCALE GENOMIC DNA]</scope>
    <source>
        <strain evidence="2 3">DSM 103462</strain>
    </source>
</reference>
<feature type="domain" description="Cyclic nucleotide-binding" evidence="1">
    <location>
        <begin position="1"/>
        <end position="106"/>
    </location>
</feature>
<evidence type="ECO:0000313" key="3">
    <source>
        <dbReference type="Proteomes" id="UP000518887"/>
    </source>
</evidence>
<dbReference type="PRINTS" id="PR00103">
    <property type="entry name" value="CAMPKINASE"/>
</dbReference>
<organism evidence="2 3">
    <name type="scientific">Treponema ruminis</name>
    <dbReference type="NCBI Taxonomy" id="744515"/>
    <lineage>
        <taxon>Bacteria</taxon>
        <taxon>Pseudomonadati</taxon>
        <taxon>Spirochaetota</taxon>
        <taxon>Spirochaetia</taxon>
        <taxon>Spirochaetales</taxon>
        <taxon>Treponemataceae</taxon>
        <taxon>Treponema</taxon>
    </lineage>
</organism>
<dbReference type="GO" id="GO:0005829">
    <property type="term" value="C:cytosol"/>
    <property type="evidence" value="ECO:0007669"/>
    <property type="project" value="TreeGrafter"/>
</dbReference>
<dbReference type="PROSITE" id="PS50042">
    <property type="entry name" value="CNMP_BINDING_3"/>
    <property type="match status" value="2"/>
</dbReference>
<keyword evidence="3" id="KW-1185">Reference proteome</keyword>
<dbReference type="RefSeq" id="WP_184656334.1">
    <property type="nucleotide sequence ID" value="NZ_JACHFQ010000001.1"/>
</dbReference>
<dbReference type="Proteomes" id="UP000518887">
    <property type="component" value="Unassembled WGS sequence"/>
</dbReference>
<comment type="caution">
    <text evidence="2">The sequence shown here is derived from an EMBL/GenBank/DDBJ whole genome shotgun (WGS) entry which is preliminary data.</text>
</comment>
<gene>
    <name evidence="2" type="ORF">HNP76_000069</name>
</gene>
<protein>
    <submittedName>
        <fullName evidence="2">CRP-like cAMP-binding protein</fullName>
    </submittedName>
</protein>
<dbReference type="Gene3D" id="2.60.120.10">
    <property type="entry name" value="Jelly Rolls"/>
    <property type="match status" value="2"/>
</dbReference>
<name>A0A7W8G6N9_9SPIR</name>
<dbReference type="PANTHER" id="PTHR24567:SF74">
    <property type="entry name" value="HTH-TYPE TRANSCRIPTIONAL REGULATOR ARCR"/>
    <property type="match status" value="1"/>
</dbReference>
<dbReference type="InterPro" id="IPR018490">
    <property type="entry name" value="cNMP-bd_dom_sf"/>
</dbReference>
<dbReference type="Pfam" id="PF00027">
    <property type="entry name" value="cNMP_binding"/>
    <property type="match status" value="2"/>
</dbReference>
<evidence type="ECO:0000313" key="2">
    <source>
        <dbReference type="EMBL" id="MBB5224729.1"/>
    </source>
</evidence>
<dbReference type="InterPro" id="IPR000595">
    <property type="entry name" value="cNMP-bd_dom"/>
</dbReference>
<dbReference type="AlphaFoldDB" id="A0A7W8G6N9"/>
<sequence>MPKAMSYTKGSIIYFEGDTDDRVFILQKGHVVITTTDVETKLQTSEQIKQGEFFGVKSAIGHFPREETVMTLDEAVCISMSSLEFENLFSNNKQLIMKMLRVFSNQLRQIHKKTESVMNNNESFNQMDGLFGVAKAFYSDEKWQSCEDVCKIYLRLYPTEANNKELKEMLLKSNAYVKKGISSSTAAEEIAAVSGGGTSIKMFELPAFKRFQKTYENGQVIISEFERGETFYLIQSGNVQLTKCINESNKNLDILKPGEFFGEMAILDNTPRSATCVARGHVECLEFNKANFEMLITGNPQLALILLKIFCKRIYDQKRRLRILVISDPQARLADVFCMFNEMNPVTSTADRRRKFMVTESDIVHWSGLPAQTAKDELKRFVVSRKIEIYDTYIIVNNIADMQRIVESRSDQKK</sequence>
<evidence type="ECO:0000259" key="1">
    <source>
        <dbReference type="PROSITE" id="PS50042"/>
    </source>
</evidence>
<dbReference type="EMBL" id="JACHFQ010000001">
    <property type="protein sequence ID" value="MBB5224729.1"/>
    <property type="molecule type" value="Genomic_DNA"/>
</dbReference>
<dbReference type="SUPFAM" id="SSF51206">
    <property type="entry name" value="cAMP-binding domain-like"/>
    <property type="match status" value="2"/>
</dbReference>
<dbReference type="CDD" id="cd00038">
    <property type="entry name" value="CAP_ED"/>
    <property type="match status" value="2"/>
</dbReference>
<dbReference type="SMART" id="SM00100">
    <property type="entry name" value="cNMP"/>
    <property type="match status" value="2"/>
</dbReference>